<organism evidence="1 3">
    <name type="scientific">Paracoccus halophilus</name>
    <dbReference type="NCBI Taxonomy" id="376733"/>
    <lineage>
        <taxon>Bacteria</taxon>
        <taxon>Pseudomonadati</taxon>
        <taxon>Pseudomonadota</taxon>
        <taxon>Alphaproteobacteria</taxon>
        <taxon>Rhodobacterales</taxon>
        <taxon>Paracoccaceae</taxon>
        <taxon>Paracoccus</taxon>
    </lineage>
</organism>
<evidence type="ECO:0000313" key="1">
    <source>
        <dbReference type="EMBL" id="KGJ06681.1"/>
    </source>
</evidence>
<dbReference type="Proteomes" id="UP000182312">
    <property type="component" value="Unassembled WGS sequence"/>
</dbReference>
<dbReference type="EMBL" id="FOJO01000002">
    <property type="protein sequence ID" value="SFA42213.1"/>
    <property type="molecule type" value="Genomic_DNA"/>
</dbReference>
<gene>
    <name evidence="1" type="ORF">IT41_00445</name>
    <name evidence="2" type="ORF">SAMN04487972_102269</name>
</gene>
<protein>
    <submittedName>
        <fullName evidence="1">Uncharacterized protein</fullName>
    </submittedName>
</protein>
<dbReference type="Proteomes" id="UP000029846">
    <property type="component" value="Unassembled WGS sequence"/>
</dbReference>
<reference evidence="1 3" key="1">
    <citation type="submission" date="2014-09" db="EMBL/GenBank/DDBJ databases">
        <authorList>
            <person name="McGinnis J.M."/>
            <person name="Wolfgang W.J."/>
        </authorList>
    </citation>
    <scope>NUCLEOTIDE SEQUENCE [LARGE SCALE GENOMIC DNA]</scope>
    <source>
        <strain evidence="1 3">JCM 14014</strain>
    </source>
</reference>
<keyword evidence="3" id="KW-1185">Reference proteome</keyword>
<dbReference type="AlphaFoldDB" id="A0A099F8W1"/>
<dbReference type="EMBL" id="JRKN01000001">
    <property type="protein sequence ID" value="KGJ06681.1"/>
    <property type="molecule type" value="Genomic_DNA"/>
</dbReference>
<evidence type="ECO:0000313" key="4">
    <source>
        <dbReference type="Proteomes" id="UP000182312"/>
    </source>
</evidence>
<sequence length="121" mass="12537">MPVRRRPIQGITAKAETACPGIGQPCIWIETVRNLDHHGEGDDILSVGGSNAFFYAGNDGNDVIDGFDPENAAIILLSGLNDSGIADLAGRVSASDAGALVDLGSGSFILLANLDGYFDFA</sequence>
<evidence type="ECO:0000313" key="3">
    <source>
        <dbReference type="Proteomes" id="UP000029846"/>
    </source>
</evidence>
<dbReference type="STRING" id="376733.SAMN04487972_102269"/>
<name>A0A099F8W1_9RHOB</name>
<accession>A0A099F8W1</accession>
<reference evidence="2 4" key="3">
    <citation type="submission" date="2016-10" db="EMBL/GenBank/DDBJ databases">
        <authorList>
            <person name="de Groot N.N."/>
        </authorList>
    </citation>
    <scope>NUCLEOTIDE SEQUENCE [LARGE SCALE GENOMIC DNA]</scope>
    <source>
        <strain evidence="2 4">CGMCC 1.6117</strain>
    </source>
</reference>
<proteinExistence type="predicted"/>
<evidence type="ECO:0000313" key="2">
    <source>
        <dbReference type="EMBL" id="SFA42213.1"/>
    </source>
</evidence>
<reference evidence="1 3" key="2">
    <citation type="submission" date="2014-10" db="EMBL/GenBank/DDBJ databases">
        <title>Paracoccus sanguinis sp. nov., isolated from clinical specimens of New York State patients.</title>
        <authorList>
            <person name="Mingle L.A."/>
            <person name="Cole J.A."/>
            <person name="Lapierre P."/>
            <person name="Musser K.A."/>
        </authorList>
    </citation>
    <scope>NUCLEOTIDE SEQUENCE [LARGE SCALE GENOMIC DNA]</scope>
    <source>
        <strain evidence="1 3">JCM 14014</strain>
    </source>
</reference>